<proteinExistence type="predicted"/>
<dbReference type="Proteomes" id="UP000482295">
    <property type="component" value="Unassembled WGS sequence"/>
</dbReference>
<dbReference type="Pfam" id="PF18291">
    <property type="entry name" value="HU-HIG"/>
    <property type="match status" value="1"/>
</dbReference>
<dbReference type="NCBIfam" id="TIGR01201">
    <property type="entry name" value="HU_rel"/>
    <property type="match status" value="1"/>
</dbReference>
<dbReference type="Gene3D" id="4.10.520.10">
    <property type="entry name" value="IHF-like DNA-binding proteins"/>
    <property type="match status" value="1"/>
</dbReference>
<name>A0A7C9HMP9_9BACT</name>
<sequence length="157" mass="17521">MAFFKKVKKKLTGLWYPEAITVGKPVTTDQVADRLALISTVSRGDTYAVLKDLGEVMASFMAEGRTVKLEGVGTFYYTINADKGIAKPEEVTAKQIKNVRVRFIPETSRTQSNKVATRSLVSDNIHWEEWKEEKKSLTPAPESKEKENKEENGPVAG</sequence>
<protein>
    <submittedName>
        <fullName evidence="4">DNA-binding protein</fullName>
    </submittedName>
</protein>
<dbReference type="AlphaFoldDB" id="A0A7C9HMP9"/>
<evidence type="ECO:0000256" key="1">
    <source>
        <dbReference type="ARBA" id="ARBA00023125"/>
    </source>
</evidence>
<reference evidence="4 5" key="1">
    <citation type="submission" date="2019-09" db="EMBL/GenBank/DDBJ databases">
        <title>Prevotella A2879 sp. nov., isolated from an abscess of a patient.</title>
        <authorList>
            <person name="Buhl M."/>
            <person name="Oberhettinger P."/>
        </authorList>
    </citation>
    <scope>NUCLEOTIDE SEQUENCE [LARGE SCALE GENOMIC DNA]</scope>
    <source>
        <strain evidence="4 5">A2879</strain>
    </source>
</reference>
<keyword evidence="1 4" id="KW-0238">DNA-binding</keyword>
<dbReference type="InterPro" id="IPR041607">
    <property type="entry name" value="HU-HIG"/>
</dbReference>
<accession>A0A7C9HMP9</accession>
<comment type="caution">
    <text evidence="4">The sequence shown here is derived from an EMBL/GenBank/DDBJ whole genome shotgun (WGS) entry which is preliminary data.</text>
</comment>
<gene>
    <name evidence="4" type="ORF">F0475_07115</name>
</gene>
<dbReference type="SUPFAM" id="SSF47729">
    <property type="entry name" value="IHF-like DNA-binding proteins"/>
    <property type="match status" value="1"/>
</dbReference>
<evidence type="ECO:0000313" key="4">
    <source>
        <dbReference type="EMBL" id="MUL28071.1"/>
    </source>
</evidence>
<dbReference type="InterPro" id="IPR005902">
    <property type="entry name" value="HU_DNA-bd_put"/>
</dbReference>
<evidence type="ECO:0000259" key="3">
    <source>
        <dbReference type="Pfam" id="PF18291"/>
    </source>
</evidence>
<evidence type="ECO:0000313" key="5">
    <source>
        <dbReference type="Proteomes" id="UP000482295"/>
    </source>
</evidence>
<dbReference type="RefSeq" id="WP_155716051.1">
    <property type="nucleotide sequence ID" value="NZ_VVIQ01000006.1"/>
</dbReference>
<organism evidence="4 5">
    <name type="scientific">Prevotella vespertina</name>
    <dbReference type="NCBI Taxonomy" id="2608404"/>
    <lineage>
        <taxon>Bacteria</taxon>
        <taxon>Pseudomonadati</taxon>
        <taxon>Bacteroidota</taxon>
        <taxon>Bacteroidia</taxon>
        <taxon>Bacteroidales</taxon>
        <taxon>Prevotellaceae</taxon>
        <taxon>Prevotella</taxon>
    </lineage>
</organism>
<keyword evidence="5" id="KW-1185">Reference proteome</keyword>
<feature type="domain" description="HU" evidence="3">
    <location>
        <begin position="22"/>
        <end position="109"/>
    </location>
</feature>
<dbReference type="GO" id="GO:0003677">
    <property type="term" value="F:DNA binding"/>
    <property type="evidence" value="ECO:0007669"/>
    <property type="project" value="UniProtKB-KW"/>
</dbReference>
<evidence type="ECO:0000256" key="2">
    <source>
        <dbReference type="SAM" id="MobiDB-lite"/>
    </source>
</evidence>
<dbReference type="EMBL" id="VVIQ01000006">
    <property type="protein sequence ID" value="MUL28071.1"/>
    <property type="molecule type" value="Genomic_DNA"/>
</dbReference>
<feature type="region of interest" description="Disordered" evidence="2">
    <location>
        <begin position="131"/>
        <end position="157"/>
    </location>
</feature>
<dbReference type="InterPro" id="IPR010992">
    <property type="entry name" value="IHF-like_DNA-bd_dom_sf"/>
</dbReference>